<sequence>MGSKVQTVQSKGIFHGLPTFPDTPEFEGLTAIVTGANGISGYHMVKVLVQSPERWSKIYCLSRRPPPDYFFKELGEGAARVEHVEADFLADPATIGKALEGKIPKVDHVFFFSYMQPVQKGGVLNMWSDADELTKVNGDLIENFIGGLKQAKLQPKRFLLQTGAKQYGFHIGPATSPSFESDPRITTEANFYYRQEDILSAYCKETGAQWGVVRPSYIIGAVRDNLLNHMVGIAAYASVQAYLKEPLNFPGDYVAWDREYCQSSALLNAYLEEWIVLDPHTGNQAFNAQDGLPFTWGRLWPYLADWYGTTWNPPEADPSKYRTFESRAETTPRGYGPKGVTKSSFSLLEWSEQPKVQQAWKELTEKHGLLFDPFADRTKTFSMTDSAVIGGWPLSLSMRKAVKLGWHGQVDSYESVFHTLRDFAKIKVAPAPAKDHFTEDI</sequence>
<name>A0A0D1Z7L6_9EURO</name>
<dbReference type="OrthoDB" id="1731983at2759"/>
<gene>
    <name evidence="2" type="ORF">PV11_04892</name>
</gene>
<dbReference type="CDD" id="cd08948">
    <property type="entry name" value="5beta-POR_like_SDR_a"/>
    <property type="match status" value="1"/>
</dbReference>
<dbReference type="Pfam" id="PF22917">
    <property type="entry name" value="PRISE"/>
    <property type="match status" value="1"/>
</dbReference>
<dbReference type="STRING" id="1016849.A0A0D1Z7L6"/>
<proteinExistence type="predicted"/>
<protein>
    <recommendedName>
        <fullName evidence="1">PRISE-like Rossmann-fold domain-containing protein</fullName>
    </recommendedName>
</protein>
<evidence type="ECO:0000313" key="2">
    <source>
        <dbReference type="EMBL" id="KIV82818.1"/>
    </source>
</evidence>
<dbReference type="InterPro" id="IPR036291">
    <property type="entry name" value="NAD(P)-bd_dom_sf"/>
</dbReference>
<dbReference type="EMBL" id="KN846952">
    <property type="protein sequence ID" value="KIV82818.1"/>
    <property type="molecule type" value="Genomic_DNA"/>
</dbReference>
<dbReference type="HOGENOM" id="CLU_030125_1_1_1"/>
<dbReference type="PANTHER" id="PTHR32487:SF29">
    <property type="entry name" value="NAD-DEPENDENT EPIMERASE_DEHYDRATASE DOMAIN-CONTAINING PROTEIN"/>
    <property type="match status" value="1"/>
</dbReference>
<evidence type="ECO:0000259" key="1">
    <source>
        <dbReference type="Pfam" id="PF22917"/>
    </source>
</evidence>
<evidence type="ECO:0000313" key="3">
    <source>
        <dbReference type="Proteomes" id="UP000053599"/>
    </source>
</evidence>
<organism evidence="2 3">
    <name type="scientific">Exophiala sideris</name>
    <dbReference type="NCBI Taxonomy" id="1016849"/>
    <lineage>
        <taxon>Eukaryota</taxon>
        <taxon>Fungi</taxon>
        <taxon>Dikarya</taxon>
        <taxon>Ascomycota</taxon>
        <taxon>Pezizomycotina</taxon>
        <taxon>Eurotiomycetes</taxon>
        <taxon>Chaetothyriomycetidae</taxon>
        <taxon>Chaetothyriales</taxon>
        <taxon>Herpotrichiellaceae</taxon>
        <taxon>Exophiala</taxon>
    </lineage>
</organism>
<dbReference type="Proteomes" id="UP000053599">
    <property type="component" value="Unassembled WGS sequence"/>
</dbReference>
<dbReference type="PANTHER" id="PTHR32487">
    <property type="entry name" value="3-OXO-DELTA(4,5)-STEROID 5-BETA-REDUCTASE"/>
    <property type="match status" value="1"/>
</dbReference>
<accession>A0A0D1Z7L6</accession>
<feature type="domain" description="PRISE-like Rossmann-fold" evidence="1">
    <location>
        <begin position="31"/>
        <end position="311"/>
    </location>
</feature>
<dbReference type="InterPro" id="IPR055222">
    <property type="entry name" value="PRISE-like_Rossmann-fold"/>
</dbReference>
<dbReference type="AlphaFoldDB" id="A0A0D1Z7L6"/>
<dbReference type="Gene3D" id="3.40.50.720">
    <property type="entry name" value="NAD(P)-binding Rossmann-like Domain"/>
    <property type="match status" value="1"/>
</dbReference>
<reference evidence="2 3" key="1">
    <citation type="submission" date="2015-01" db="EMBL/GenBank/DDBJ databases">
        <title>The Genome Sequence of Exophiala sideris CBS121828.</title>
        <authorList>
            <consortium name="The Broad Institute Genomics Platform"/>
            <person name="Cuomo C."/>
            <person name="de Hoog S."/>
            <person name="Gorbushina A."/>
            <person name="Stielow B."/>
            <person name="Teixiera M."/>
            <person name="Abouelleil A."/>
            <person name="Chapman S.B."/>
            <person name="Priest M."/>
            <person name="Young S.K."/>
            <person name="Wortman J."/>
            <person name="Nusbaum C."/>
            <person name="Birren B."/>
        </authorList>
    </citation>
    <scope>NUCLEOTIDE SEQUENCE [LARGE SCALE GENOMIC DNA]</scope>
    <source>
        <strain evidence="2 3">CBS 121828</strain>
    </source>
</reference>
<dbReference type="SUPFAM" id="SSF51735">
    <property type="entry name" value="NAD(P)-binding Rossmann-fold domains"/>
    <property type="match status" value="1"/>
</dbReference>